<name>A0ABT4G9F2_9BACL</name>
<reference evidence="1 2" key="1">
    <citation type="submission" date="2022-05" db="EMBL/GenBank/DDBJ databases">
        <title>Genome Sequencing of Bee-Associated Microbes.</title>
        <authorList>
            <person name="Dunlap C."/>
        </authorList>
    </citation>
    <scope>NUCLEOTIDE SEQUENCE [LARGE SCALE GENOMIC DNA]</scope>
    <source>
        <strain evidence="1 2">NRRL B-14421</strain>
    </source>
</reference>
<evidence type="ECO:0000313" key="2">
    <source>
        <dbReference type="Proteomes" id="UP001527099"/>
    </source>
</evidence>
<keyword evidence="2" id="KW-1185">Reference proteome</keyword>
<dbReference type="EMBL" id="JAMDMX010000020">
    <property type="protein sequence ID" value="MCY9692794.1"/>
    <property type="molecule type" value="Genomic_DNA"/>
</dbReference>
<dbReference type="RefSeq" id="WP_167683271.1">
    <property type="nucleotide sequence ID" value="NZ_JAMDMX010000020.1"/>
</dbReference>
<evidence type="ECO:0000313" key="1">
    <source>
        <dbReference type="EMBL" id="MCY9692794.1"/>
    </source>
</evidence>
<comment type="caution">
    <text evidence="1">The sequence shown here is derived from an EMBL/GenBank/DDBJ whole genome shotgun (WGS) entry which is preliminary data.</text>
</comment>
<dbReference type="Proteomes" id="UP001527099">
    <property type="component" value="Unassembled WGS sequence"/>
</dbReference>
<accession>A0ABT4G9F2</accession>
<sequence length="55" mass="5838">MEESTRLILIAITSAASSWAISVGQGWAAIEILFTMVSIVAIASNVAERSCKPSR</sequence>
<gene>
    <name evidence="1" type="ORF">M5X19_07765</name>
</gene>
<organism evidence="1 2">
    <name type="scientific">Paenibacillus alginolyticus</name>
    <dbReference type="NCBI Taxonomy" id="59839"/>
    <lineage>
        <taxon>Bacteria</taxon>
        <taxon>Bacillati</taxon>
        <taxon>Bacillota</taxon>
        <taxon>Bacilli</taxon>
        <taxon>Bacillales</taxon>
        <taxon>Paenibacillaceae</taxon>
        <taxon>Paenibacillus</taxon>
    </lineage>
</organism>
<protein>
    <submittedName>
        <fullName evidence="1">Uncharacterized protein</fullName>
    </submittedName>
</protein>
<proteinExistence type="predicted"/>